<organism evidence="5 6">
    <name type="scientific">Ramalina farinacea</name>
    <dbReference type="NCBI Taxonomy" id="258253"/>
    <lineage>
        <taxon>Eukaryota</taxon>
        <taxon>Fungi</taxon>
        <taxon>Dikarya</taxon>
        <taxon>Ascomycota</taxon>
        <taxon>Pezizomycotina</taxon>
        <taxon>Lecanoromycetes</taxon>
        <taxon>OSLEUM clade</taxon>
        <taxon>Lecanoromycetidae</taxon>
        <taxon>Lecanorales</taxon>
        <taxon>Lecanorineae</taxon>
        <taxon>Ramalinaceae</taxon>
        <taxon>Ramalina</taxon>
    </lineage>
</organism>
<feature type="region of interest" description="Disordered" evidence="3">
    <location>
        <begin position="276"/>
        <end position="295"/>
    </location>
</feature>
<feature type="compositionally biased region" description="Polar residues" evidence="3">
    <location>
        <begin position="69"/>
        <end position="92"/>
    </location>
</feature>
<reference evidence="5" key="1">
    <citation type="journal article" date="2023" name="Genome Biol. Evol.">
        <title>First Whole Genome Sequence and Flow Cytometry Genome Size Data for the Lichen-Forming Fungus Ramalina farinacea (Ascomycota).</title>
        <authorList>
            <person name="Llewellyn T."/>
            <person name="Mian S."/>
            <person name="Hill R."/>
            <person name="Leitch I.J."/>
            <person name="Gaya E."/>
        </authorList>
    </citation>
    <scope>NUCLEOTIDE SEQUENCE</scope>
    <source>
        <strain evidence="5">LIQ254RAFAR</strain>
    </source>
</reference>
<sequence length="927" mass="101450">MEIRASDAYSPPLPLALHYSDAVSSVYPDRPIRPLPKRRIRSRLSPDLAESILQSSPSAPQERLFSLPYYSNPNNGGRSVSQNSSLEVQASDTPDADPNASYQFRGNEVDSERIRLKVNAKPYNNQSRASSMGTTTSPDGYVVPKNDMLRSNRQQMAQSTASSADSVDGYDSFENTNNKKKRKIPANGGHHSSLSAEMASLGLSSSRDVEVPNTDLDRGLGHYYGTGASAIPSKSSTSVSGVARGRYGRVGARRRSARSPLGVSFNGPNYARREHYPASEVIEKEPAQGGEPGREMISAGLANAAASPDSPGQENASILPQTASNTSNPEKNQFTFTCGSDAGKGMTWPGYPYPVPNGAYPSNSMRGGDGTYDAYNSTQVSQDGQGAPTQVNPAAANATSVAPQPNKTRRPLSKQYAMAARERRLRQNYNNFHHPPKEEDVWICEYCEYEAIFGGPPEALMRQYEIKDRRERRRLAEKRRLLEKAKMKGRKGKKGNKSGKGANSGAQATQSSQKQRYDPNSTEDNANLQQAPQSDDYLLDEYDDDPLEEAIAIVVEVEVAEPRTTLETTPERFLHLLPPTSPSATRSTTPAGVNDPVPKTLSSNDDRKTCQEMLTQKLTSRMIVEKSLRDKRYRDVRASRSPGQAFGTDLSTETGSTINMSTTLTGPSRAASDARLRVDNLHYDLTEDDLEGLFSDIAPVVSLSLRYDRAGRSTGTAYVTYASISAANRAIREFDGANAAGQPIHLTLLPTAPANDFPRDRNGAGRGGGSRNPFDTAAKPGRSLFDRIEDPNVRRRGGRSRSRSPGLARRSNVIKPAPEGVDRYVPGERYDGRSRRRSRTESPVRRRRSPARPRRGGVSTRDRDDGGHQMVGGRPRKTQEELDQEMEDYWGGKKESNGIPAVAQTTLFTEEAPSTAMAVDEDIDMIT</sequence>
<feature type="region of interest" description="Disordered" evidence="3">
    <location>
        <begin position="52"/>
        <end position="110"/>
    </location>
</feature>
<dbReference type="SMART" id="SM00360">
    <property type="entry name" value="RRM"/>
    <property type="match status" value="1"/>
</dbReference>
<dbReference type="GO" id="GO:0005634">
    <property type="term" value="C:nucleus"/>
    <property type="evidence" value="ECO:0007669"/>
    <property type="project" value="TreeGrafter"/>
</dbReference>
<feature type="region of interest" description="Disordered" evidence="3">
    <location>
        <begin position="26"/>
        <end position="45"/>
    </location>
</feature>
<evidence type="ECO:0000313" key="6">
    <source>
        <dbReference type="Proteomes" id="UP001161017"/>
    </source>
</evidence>
<feature type="region of interest" description="Disordered" evidence="3">
    <location>
        <begin position="152"/>
        <end position="193"/>
    </location>
</feature>
<evidence type="ECO:0000256" key="1">
    <source>
        <dbReference type="ARBA" id="ARBA00022884"/>
    </source>
</evidence>
<gene>
    <name evidence="5" type="ORF">OHK93_003399</name>
</gene>
<feature type="compositionally biased region" description="Basic and acidic residues" evidence="3">
    <location>
        <begin position="276"/>
        <end position="286"/>
    </location>
</feature>
<feature type="compositionally biased region" description="Low complexity" evidence="3">
    <location>
        <begin position="582"/>
        <end position="591"/>
    </location>
</feature>
<dbReference type="InterPro" id="IPR035979">
    <property type="entry name" value="RBD_domain_sf"/>
</dbReference>
<feature type="compositionally biased region" description="Basic residues" evidence="3">
    <location>
        <begin position="487"/>
        <end position="497"/>
    </location>
</feature>
<keyword evidence="6" id="KW-1185">Reference proteome</keyword>
<feature type="compositionally biased region" description="Polar residues" evidence="3">
    <location>
        <begin position="310"/>
        <end position="338"/>
    </location>
</feature>
<dbReference type="GO" id="GO:0003729">
    <property type="term" value="F:mRNA binding"/>
    <property type="evidence" value="ECO:0007669"/>
    <property type="project" value="TreeGrafter"/>
</dbReference>
<dbReference type="AlphaFoldDB" id="A0AA43QTY3"/>
<feature type="region of interest" description="Disordered" evidence="3">
    <location>
        <begin position="362"/>
        <end position="412"/>
    </location>
</feature>
<evidence type="ECO:0000256" key="3">
    <source>
        <dbReference type="SAM" id="MobiDB-lite"/>
    </source>
</evidence>
<evidence type="ECO:0000256" key="2">
    <source>
        <dbReference type="PROSITE-ProRule" id="PRU00176"/>
    </source>
</evidence>
<dbReference type="Proteomes" id="UP001161017">
    <property type="component" value="Unassembled WGS sequence"/>
</dbReference>
<dbReference type="EMBL" id="JAPUFD010000018">
    <property type="protein sequence ID" value="MDI1492187.1"/>
    <property type="molecule type" value="Genomic_DNA"/>
</dbReference>
<evidence type="ECO:0000313" key="5">
    <source>
        <dbReference type="EMBL" id="MDI1492187.1"/>
    </source>
</evidence>
<feature type="compositionally biased region" description="Polar residues" evidence="3">
    <location>
        <begin position="649"/>
        <end position="666"/>
    </location>
</feature>
<feature type="compositionally biased region" description="Polar residues" evidence="3">
    <location>
        <begin position="152"/>
        <end position="165"/>
    </location>
</feature>
<accession>A0AA43QTY3</accession>
<feature type="compositionally biased region" description="Basic and acidic residues" evidence="3">
    <location>
        <begin position="820"/>
        <end position="844"/>
    </location>
</feature>
<feature type="region of interest" description="Disordered" evidence="3">
    <location>
        <begin position="482"/>
        <end position="533"/>
    </location>
</feature>
<keyword evidence="1 2" id="KW-0694">RNA-binding</keyword>
<dbReference type="PANTHER" id="PTHR19965">
    <property type="entry name" value="RNA AND EXPORT FACTOR BINDING PROTEIN"/>
    <property type="match status" value="1"/>
</dbReference>
<dbReference type="InterPro" id="IPR012677">
    <property type="entry name" value="Nucleotide-bd_a/b_plait_sf"/>
</dbReference>
<feature type="compositionally biased region" description="Basic residues" evidence="3">
    <location>
        <begin position="845"/>
        <end position="855"/>
    </location>
</feature>
<name>A0AA43QTY3_9LECA</name>
<feature type="region of interest" description="Disordered" evidence="3">
    <location>
        <begin position="634"/>
        <end position="667"/>
    </location>
</feature>
<proteinExistence type="predicted"/>
<feature type="compositionally biased region" description="Polar residues" evidence="3">
    <location>
        <begin position="374"/>
        <end position="406"/>
    </location>
</feature>
<feature type="domain" description="RRM" evidence="4">
    <location>
        <begin position="674"/>
        <end position="751"/>
    </location>
</feature>
<dbReference type="InterPro" id="IPR051229">
    <property type="entry name" value="ALYREF_mRNA_export"/>
</dbReference>
<evidence type="ECO:0000259" key="4">
    <source>
        <dbReference type="PROSITE" id="PS50102"/>
    </source>
</evidence>
<dbReference type="Pfam" id="PF00076">
    <property type="entry name" value="RRM_1"/>
    <property type="match status" value="1"/>
</dbReference>
<dbReference type="CDD" id="cd12418">
    <property type="entry name" value="RRM_Aly_REF_like"/>
    <property type="match status" value="1"/>
</dbReference>
<dbReference type="PANTHER" id="PTHR19965:SF82">
    <property type="entry name" value="THO COMPLEX SUBUNIT 4"/>
    <property type="match status" value="1"/>
</dbReference>
<protein>
    <recommendedName>
        <fullName evidence="4">RRM domain-containing protein</fullName>
    </recommendedName>
</protein>
<comment type="caution">
    <text evidence="5">The sequence shown here is derived from an EMBL/GenBank/DDBJ whole genome shotgun (WGS) entry which is preliminary data.</text>
</comment>
<feature type="compositionally biased region" description="Basic and acidic residues" evidence="3">
    <location>
        <begin position="784"/>
        <end position="793"/>
    </location>
</feature>
<feature type="region of interest" description="Disordered" evidence="3">
    <location>
        <begin position="750"/>
        <end position="883"/>
    </location>
</feature>
<dbReference type="InterPro" id="IPR000504">
    <property type="entry name" value="RRM_dom"/>
</dbReference>
<dbReference type="PROSITE" id="PS50102">
    <property type="entry name" value="RRM"/>
    <property type="match status" value="1"/>
</dbReference>
<feature type="region of interest" description="Disordered" evidence="3">
    <location>
        <begin position="303"/>
        <end position="338"/>
    </location>
</feature>
<feature type="compositionally biased region" description="Polar residues" evidence="3">
    <location>
        <begin position="506"/>
        <end position="533"/>
    </location>
</feature>
<feature type="region of interest" description="Disordered" evidence="3">
    <location>
        <begin position="575"/>
        <end position="605"/>
    </location>
</feature>
<dbReference type="SUPFAM" id="SSF54928">
    <property type="entry name" value="RNA-binding domain, RBD"/>
    <property type="match status" value="1"/>
</dbReference>
<dbReference type="Gene3D" id="3.30.70.330">
    <property type="match status" value="1"/>
</dbReference>